<evidence type="ECO:0000313" key="2">
    <source>
        <dbReference type="EMBL" id="CAD7568094.1"/>
    </source>
</evidence>
<gene>
    <name evidence="2" type="ORF">TCMB3V08_LOCUS869</name>
</gene>
<dbReference type="InterPro" id="IPR040167">
    <property type="entry name" value="TF_CP2-like"/>
</dbReference>
<protein>
    <submittedName>
        <fullName evidence="2">(California timema) hypothetical protein</fullName>
    </submittedName>
</protein>
<evidence type="ECO:0000259" key="1">
    <source>
        <dbReference type="Pfam" id="PF04516"/>
    </source>
</evidence>
<dbReference type="GO" id="GO:0005634">
    <property type="term" value="C:nucleus"/>
    <property type="evidence" value="ECO:0007669"/>
    <property type="project" value="TreeGrafter"/>
</dbReference>
<dbReference type="Pfam" id="PF04516">
    <property type="entry name" value="CP2"/>
    <property type="match status" value="1"/>
</dbReference>
<dbReference type="AlphaFoldDB" id="A0A7R9P2X8"/>
<dbReference type="InterPro" id="IPR007604">
    <property type="entry name" value="CP2"/>
</dbReference>
<feature type="domain" description="Grh/CP2 DB" evidence="1">
    <location>
        <begin position="47"/>
        <end position="104"/>
    </location>
</feature>
<organism evidence="2">
    <name type="scientific">Timema californicum</name>
    <name type="common">California timema</name>
    <name type="synonym">Walking stick</name>
    <dbReference type="NCBI Taxonomy" id="61474"/>
    <lineage>
        <taxon>Eukaryota</taxon>
        <taxon>Metazoa</taxon>
        <taxon>Ecdysozoa</taxon>
        <taxon>Arthropoda</taxon>
        <taxon>Hexapoda</taxon>
        <taxon>Insecta</taxon>
        <taxon>Pterygota</taxon>
        <taxon>Neoptera</taxon>
        <taxon>Polyneoptera</taxon>
        <taxon>Phasmatodea</taxon>
        <taxon>Timematodea</taxon>
        <taxon>Timematoidea</taxon>
        <taxon>Timematidae</taxon>
        <taxon>Timema</taxon>
    </lineage>
</organism>
<sequence length="181" mass="21255">MRGTWCHDLVYMYDVDVEHETWCHDLVYMYDIDVEHETWCHDLVYMYDVDVDHGTWCHDLVYMFAVDSVVMLMFREEKSPEDEIKAWQFWHGRQHSVKQRILDAATLRHLLAAGHAKELVGLVLFGLLVVGISGFESMLGELPFVYEIQQCENMFLQIKPAPNGHYFQSIVFEVCAISRYA</sequence>
<name>A0A7R9P2X8_TIMCA</name>
<dbReference type="GO" id="GO:0000978">
    <property type="term" value="F:RNA polymerase II cis-regulatory region sequence-specific DNA binding"/>
    <property type="evidence" value="ECO:0007669"/>
    <property type="project" value="TreeGrafter"/>
</dbReference>
<dbReference type="GO" id="GO:0001228">
    <property type="term" value="F:DNA-binding transcription activator activity, RNA polymerase II-specific"/>
    <property type="evidence" value="ECO:0007669"/>
    <property type="project" value="TreeGrafter"/>
</dbReference>
<accession>A0A7R9P2X8</accession>
<dbReference type="PANTHER" id="PTHR11037:SF20">
    <property type="entry name" value="PROTEIN GRAINYHEAD"/>
    <property type="match status" value="1"/>
</dbReference>
<reference evidence="2" key="1">
    <citation type="submission" date="2020-11" db="EMBL/GenBank/DDBJ databases">
        <authorList>
            <person name="Tran Van P."/>
        </authorList>
    </citation>
    <scope>NUCLEOTIDE SEQUENCE</scope>
</reference>
<dbReference type="PANTHER" id="PTHR11037">
    <property type="entry name" value="TRANSCRIPTION FACTOR CP2"/>
    <property type="match status" value="1"/>
</dbReference>
<dbReference type="EMBL" id="OE179222">
    <property type="protein sequence ID" value="CAD7568094.1"/>
    <property type="molecule type" value="Genomic_DNA"/>
</dbReference>
<proteinExistence type="predicted"/>